<reference evidence="6" key="1">
    <citation type="submission" date="2020-02" db="EMBL/GenBank/DDBJ databases">
        <authorList>
            <person name="Meier V. D."/>
        </authorList>
    </citation>
    <scope>NUCLEOTIDE SEQUENCE</scope>
    <source>
        <strain evidence="6">AVDCRST_MAG29</strain>
    </source>
</reference>
<keyword evidence="4" id="KW-0472">Membrane</keyword>
<name>A0A6J4MFM2_9ACTN</name>
<evidence type="ECO:0000313" key="6">
    <source>
        <dbReference type="EMBL" id="CAA9356297.1"/>
    </source>
</evidence>
<comment type="subcellular location">
    <subcellularLocation>
        <location evidence="1">Endomembrane system</location>
        <topology evidence="1">Multi-pass membrane protein</topology>
    </subcellularLocation>
</comment>
<organism evidence="6">
    <name type="scientific">uncultured Nocardioidaceae bacterium</name>
    <dbReference type="NCBI Taxonomy" id="253824"/>
    <lineage>
        <taxon>Bacteria</taxon>
        <taxon>Bacillati</taxon>
        <taxon>Actinomycetota</taxon>
        <taxon>Actinomycetes</taxon>
        <taxon>Propionibacteriales</taxon>
        <taxon>Nocardioidaceae</taxon>
        <taxon>environmental samples</taxon>
    </lineage>
</organism>
<dbReference type="AlphaFoldDB" id="A0A6J4MFM2"/>
<dbReference type="Pfam" id="PF06803">
    <property type="entry name" value="DUF1232"/>
    <property type="match status" value="1"/>
</dbReference>
<evidence type="ECO:0000256" key="3">
    <source>
        <dbReference type="ARBA" id="ARBA00022989"/>
    </source>
</evidence>
<evidence type="ECO:0000256" key="1">
    <source>
        <dbReference type="ARBA" id="ARBA00004127"/>
    </source>
</evidence>
<evidence type="ECO:0000259" key="5">
    <source>
        <dbReference type="Pfam" id="PF06803"/>
    </source>
</evidence>
<protein>
    <recommendedName>
        <fullName evidence="5">DUF1232 domain-containing protein</fullName>
    </recommendedName>
</protein>
<sequence>MSEPSWKPLLRTPEATISKVLHSAAFVHSRERAFEIIEDPTALRELAETVRCLDYTNAPLSAVADRVAAGYRLLHARADHLANPVQSSEASPGGGARERLLVAAMHYLITPVDLVPDFRVGGYLDDVMVLSWVFGVAVTELEPYLNDPEE</sequence>
<feature type="domain" description="DUF1232" evidence="5">
    <location>
        <begin position="100"/>
        <end position="132"/>
    </location>
</feature>
<dbReference type="EMBL" id="CADCUG010000150">
    <property type="protein sequence ID" value="CAA9356297.1"/>
    <property type="molecule type" value="Genomic_DNA"/>
</dbReference>
<keyword evidence="3" id="KW-1133">Transmembrane helix</keyword>
<dbReference type="GO" id="GO:0012505">
    <property type="term" value="C:endomembrane system"/>
    <property type="evidence" value="ECO:0007669"/>
    <property type="project" value="UniProtKB-SubCell"/>
</dbReference>
<dbReference type="InterPro" id="IPR010652">
    <property type="entry name" value="DUF1232"/>
</dbReference>
<accession>A0A6J4MFM2</accession>
<proteinExistence type="predicted"/>
<evidence type="ECO:0000256" key="2">
    <source>
        <dbReference type="ARBA" id="ARBA00022692"/>
    </source>
</evidence>
<evidence type="ECO:0000256" key="4">
    <source>
        <dbReference type="ARBA" id="ARBA00023136"/>
    </source>
</evidence>
<keyword evidence="2" id="KW-0812">Transmembrane</keyword>
<gene>
    <name evidence="6" type="ORF">AVDCRST_MAG29-2607</name>
</gene>